<proteinExistence type="predicted"/>
<dbReference type="Proteomes" id="UP000184097">
    <property type="component" value="Unassembled WGS sequence"/>
</dbReference>
<sequence length="139" mass="15719">MGGRGASSGISVKGKIYGSEYKSLLTYGNIKFVVPIDGNTTAPMETMSQNRVYVTLDGDGNPKFITYYDKENKRRKQVDLDVPHKGMSPHTHHGYFHNENDLKKGAANSTTQEKALINLVNSVWKEKKNNAWTKWKNRK</sequence>
<name>A0A1M7T168_9FIRM</name>
<dbReference type="AlphaFoldDB" id="A0A1M7T168"/>
<dbReference type="EMBL" id="FRDH01000014">
    <property type="protein sequence ID" value="SHN64503.1"/>
    <property type="molecule type" value="Genomic_DNA"/>
</dbReference>
<evidence type="ECO:0000313" key="3">
    <source>
        <dbReference type="Proteomes" id="UP000184097"/>
    </source>
</evidence>
<gene>
    <name evidence="2" type="ORF">SAMN02745247_02804</name>
</gene>
<evidence type="ECO:0000256" key="1">
    <source>
        <dbReference type="SAM" id="MobiDB-lite"/>
    </source>
</evidence>
<accession>A0A1M7T168</accession>
<feature type="region of interest" description="Disordered" evidence="1">
    <location>
        <begin position="81"/>
        <end position="102"/>
    </location>
</feature>
<protein>
    <submittedName>
        <fullName evidence="2">Uncharacterized protein</fullName>
    </submittedName>
</protein>
<reference evidence="2 3" key="1">
    <citation type="submission" date="2016-12" db="EMBL/GenBank/DDBJ databases">
        <authorList>
            <person name="Song W.-J."/>
            <person name="Kurnit D.M."/>
        </authorList>
    </citation>
    <scope>NUCLEOTIDE SEQUENCE [LARGE SCALE GENOMIC DNA]</scope>
    <source>
        <strain evidence="2 3">DSM 14810</strain>
    </source>
</reference>
<organism evidence="2 3">
    <name type="scientific">Butyrivibrio hungatei DSM 14810</name>
    <dbReference type="NCBI Taxonomy" id="1121132"/>
    <lineage>
        <taxon>Bacteria</taxon>
        <taxon>Bacillati</taxon>
        <taxon>Bacillota</taxon>
        <taxon>Clostridia</taxon>
        <taxon>Lachnospirales</taxon>
        <taxon>Lachnospiraceae</taxon>
        <taxon>Butyrivibrio</taxon>
    </lineage>
</organism>
<dbReference type="RefSeq" id="WP_072705363.1">
    <property type="nucleotide sequence ID" value="NZ_FRDH01000014.1"/>
</dbReference>
<evidence type="ECO:0000313" key="2">
    <source>
        <dbReference type="EMBL" id="SHN64503.1"/>
    </source>
</evidence>